<dbReference type="EMBL" id="BKCJ011786784">
    <property type="protein sequence ID" value="GFD52821.1"/>
    <property type="molecule type" value="Genomic_DNA"/>
</dbReference>
<gene>
    <name evidence="2" type="ORF">Tci_924790</name>
</gene>
<feature type="region of interest" description="Disordered" evidence="1">
    <location>
        <begin position="81"/>
        <end position="105"/>
    </location>
</feature>
<feature type="non-terminal residue" evidence="2">
    <location>
        <position position="105"/>
    </location>
</feature>
<evidence type="ECO:0000313" key="2">
    <source>
        <dbReference type="EMBL" id="GFD52821.1"/>
    </source>
</evidence>
<name>A0A699X6L7_TANCI</name>
<feature type="region of interest" description="Disordered" evidence="1">
    <location>
        <begin position="1"/>
        <end position="48"/>
    </location>
</feature>
<reference evidence="2" key="1">
    <citation type="journal article" date="2019" name="Sci. Rep.">
        <title>Draft genome of Tanacetum cinerariifolium, the natural source of mosquito coil.</title>
        <authorList>
            <person name="Yamashiro T."/>
            <person name="Shiraishi A."/>
            <person name="Satake H."/>
            <person name="Nakayama K."/>
        </authorList>
    </citation>
    <scope>NUCLEOTIDE SEQUENCE</scope>
</reference>
<protein>
    <submittedName>
        <fullName evidence="2">Uncharacterized protein</fullName>
    </submittedName>
</protein>
<organism evidence="2">
    <name type="scientific">Tanacetum cinerariifolium</name>
    <name type="common">Dalmatian daisy</name>
    <name type="synonym">Chrysanthemum cinerariifolium</name>
    <dbReference type="NCBI Taxonomy" id="118510"/>
    <lineage>
        <taxon>Eukaryota</taxon>
        <taxon>Viridiplantae</taxon>
        <taxon>Streptophyta</taxon>
        <taxon>Embryophyta</taxon>
        <taxon>Tracheophyta</taxon>
        <taxon>Spermatophyta</taxon>
        <taxon>Magnoliopsida</taxon>
        <taxon>eudicotyledons</taxon>
        <taxon>Gunneridae</taxon>
        <taxon>Pentapetalae</taxon>
        <taxon>asterids</taxon>
        <taxon>campanulids</taxon>
        <taxon>Asterales</taxon>
        <taxon>Asteraceae</taxon>
        <taxon>Asteroideae</taxon>
        <taxon>Anthemideae</taxon>
        <taxon>Anthemidinae</taxon>
        <taxon>Tanacetum</taxon>
    </lineage>
</organism>
<sequence length="105" mass="11458">PNAPHNARRVQVEVKRSTDVSGDDVNINCHTAGKMEPSYVPRESEDQLQAPHKVPIVPHGTACSTAAFQSASSSVRLKLEQVDPGRGGGPIRRPWRWSKPLPASR</sequence>
<proteinExistence type="predicted"/>
<dbReference type="AlphaFoldDB" id="A0A699X6L7"/>
<feature type="non-terminal residue" evidence="2">
    <location>
        <position position="1"/>
    </location>
</feature>
<accession>A0A699X6L7</accession>
<comment type="caution">
    <text evidence="2">The sequence shown here is derived from an EMBL/GenBank/DDBJ whole genome shotgun (WGS) entry which is preliminary data.</text>
</comment>
<evidence type="ECO:0000256" key="1">
    <source>
        <dbReference type="SAM" id="MobiDB-lite"/>
    </source>
</evidence>